<evidence type="ECO:0000256" key="8">
    <source>
        <dbReference type="SAM" id="SignalP"/>
    </source>
</evidence>
<keyword evidence="8" id="KW-0732">Signal</keyword>
<dbReference type="FunFam" id="2.40.10.10:FF:000002">
    <property type="entry name" value="Transmembrane protease serine"/>
    <property type="match status" value="1"/>
</dbReference>
<keyword evidence="3" id="KW-0645">Protease</keyword>
<dbReference type="STRING" id="6832.A0A553NCF2"/>
<keyword evidence="6" id="KW-1015">Disulfide bond</keyword>
<evidence type="ECO:0000256" key="1">
    <source>
        <dbReference type="ARBA" id="ARBA00004613"/>
    </source>
</evidence>
<dbReference type="GO" id="GO:0005615">
    <property type="term" value="C:extracellular space"/>
    <property type="evidence" value="ECO:0007669"/>
    <property type="project" value="TreeGrafter"/>
</dbReference>
<dbReference type="PROSITE" id="PS00135">
    <property type="entry name" value="TRYPSIN_SER"/>
    <property type="match status" value="1"/>
</dbReference>
<dbReference type="GO" id="GO:0004252">
    <property type="term" value="F:serine-type endopeptidase activity"/>
    <property type="evidence" value="ECO:0007669"/>
    <property type="project" value="InterPro"/>
</dbReference>
<evidence type="ECO:0000256" key="5">
    <source>
        <dbReference type="ARBA" id="ARBA00022825"/>
    </source>
</evidence>
<comment type="caution">
    <text evidence="10">The sequence shown here is derived from an EMBL/GenBank/DDBJ whole genome shotgun (WGS) entry which is preliminary data.</text>
</comment>
<dbReference type="OrthoDB" id="5565075at2759"/>
<keyword evidence="2" id="KW-0964">Secreted</keyword>
<dbReference type="CDD" id="cd00190">
    <property type="entry name" value="Tryp_SPc"/>
    <property type="match status" value="1"/>
</dbReference>
<dbReference type="InterPro" id="IPR009003">
    <property type="entry name" value="Peptidase_S1_PA"/>
</dbReference>
<protein>
    <recommendedName>
        <fullName evidence="9">Peptidase S1 domain-containing protein</fullName>
    </recommendedName>
</protein>
<feature type="chain" id="PRO_5021723620" description="Peptidase S1 domain-containing protein" evidence="8">
    <location>
        <begin position="24"/>
        <end position="540"/>
    </location>
</feature>
<keyword evidence="4" id="KW-0378">Hydrolase</keyword>
<organism evidence="10 11">
    <name type="scientific">Tigriopus californicus</name>
    <name type="common">Marine copepod</name>
    <dbReference type="NCBI Taxonomy" id="6832"/>
    <lineage>
        <taxon>Eukaryota</taxon>
        <taxon>Metazoa</taxon>
        <taxon>Ecdysozoa</taxon>
        <taxon>Arthropoda</taxon>
        <taxon>Crustacea</taxon>
        <taxon>Multicrustacea</taxon>
        <taxon>Hexanauplia</taxon>
        <taxon>Copepoda</taxon>
        <taxon>Harpacticoida</taxon>
        <taxon>Harpacticidae</taxon>
        <taxon>Tigriopus</taxon>
    </lineage>
</organism>
<dbReference type="SUPFAM" id="SSF50494">
    <property type="entry name" value="Trypsin-like serine proteases"/>
    <property type="match status" value="1"/>
</dbReference>
<evidence type="ECO:0000259" key="9">
    <source>
        <dbReference type="PROSITE" id="PS50240"/>
    </source>
</evidence>
<dbReference type="Proteomes" id="UP000318571">
    <property type="component" value="Chromosome 10"/>
</dbReference>
<feature type="domain" description="Peptidase S1" evidence="9">
    <location>
        <begin position="142"/>
        <end position="387"/>
    </location>
</feature>
<dbReference type="Pfam" id="PF00089">
    <property type="entry name" value="Trypsin"/>
    <property type="match status" value="1"/>
</dbReference>
<reference evidence="10 11" key="1">
    <citation type="journal article" date="2018" name="Nat. Ecol. Evol.">
        <title>Genomic signatures of mitonuclear coevolution across populations of Tigriopus californicus.</title>
        <authorList>
            <person name="Barreto F.S."/>
            <person name="Watson E.T."/>
            <person name="Lima T.G."/>
            <person name="Willett C.S."/>
            <person name="Edmands S."/>
            <person name="Li W."/>
            <person name="Burton R.S."/>
        </authorList>
    </citation>
    <scope>NUCLEOTIDE SEQUENCE [LARGE SCALE GENOMIC DNA]</scope>
    <source>
        <strain evidence="10 11">San Diego</strain>
    </source>
</reference>
<dbReference type="InterPro" id="IPR001254">
    <property type="entry name" value="Trypsin_dom"/>
</dbReference>
<dbReference type="PRINTS" id="PR00722">
    <property type="entry name" value="CHYMOTRYPSIN"/>
</dbReference>
<dbReference type="OMA" id="GCANAFH"/>
<keyword evidence="11" id="KW-1185">Reference proteome</keyword>
<feature type="signal peptide" evidence="8">
    <location>
        <begin position="1"/>
        <end position="23"/>
    </location>
</feature>
<evidence type="ECO:0000256" key="7">
    <source>
        <dbReference type="ARBA" id="ARBA00024195"/>
    </source>
</evidence>
<keyword evidence="5" id="KW-0720">Serine protease</keyword>
<evidence type="ECO:0000256" key="2">
    <source>
        <dbReference type="ARBA" id="ARBA00022525"/>
    </source>
</evidence>
<dbReference type="InterPro" id="IPR050127">
    <property type="entry name" value="Serine_Proteases_S1"/>
</dbReference>
<evidence type="ECO:0000313" key="11">
    <source>
        <dbReference type="Proteomes" id="UP000318571"/>
    </source>
</evidence>
<evidence type="ECO:0000256" key="3">
    <source>
        <dbReference type="ARBA" id="ARBA00022670"/>
    </source>
</evidence>
<dbReference type="GO" id="GO:0006508">
    <property type="term" value="P:proteolysis"/>
    <property type="evidence" value="ECO:0007669"/>
    <property type="project" value="UniProtKB-KW"/>
</dbReference>
<sequence length="540" mass="59044">MKSARVPEILILLTLLTWNKCDSLEITDVWNWLEQSPLGRLLPDKNRGIRLSTIKMVKFEVELWKKTSDLAHLVDSAEDLVLEHDKIHINYKFARLSKNVNDRIVNVRDNNTPSIPTPESCDVSCGQSLFGTDSCNPVSERIIGGIQVPDAARQPWQVFLHLCGEGCDKGCFMCGGTLLNHRWILTAMHCLQSSCSKVRTNIKVRFGSEKMPNNLKAAGDEEIDKIVLNSDYIPNLIENDIALIRLARPVKFSDQIQPACLPQNAKNLYVGQWGIISGWGSTSGSKNNVSPILKEGKVQILSSRDRKCRKGSGLPANNLIPSTKMCAYALGVDACQGDSGGPLLIEENGRCAVAGIVSYGIDCAKKNFAGVYTRVNQFLPFIRETIQPEGCNGASSSTSKPGSNGANGEVCDLTCSNVNDLEEPGLYKIQGILAHCDKGFCTATEETDLCEALDNPCKGNLASDPIKDCHKPCNLSFYFKEYLDNVKYEEYVTLNLYGLDVTCNQSGDCCAADNPPHANLCLRAALCYAGGQLLGLSFCG</sequence>
<comment type="subcellular location">
    <subcellularLocation>
        <location evidence="1">Secreted</location>
    </subcellularLocation>
</comment>
<dbReference type="PANTHER" id="PTHR24264:SF65">
    <property type="entry name" value="SRCR DOMAIN-CONTAINING PROTEIN"/>
    <property type="match status" value="1"/>
</dbReference>
<evidence type="ECO:0000256" key="4">
    <source>
        <dbReference type="ARBA" id="ARBA00022801"/>
    </source>
</evidence>
<gene>
    <name evidence="10" type="ORF">TCAL_06281</name>
</gene>
<accession>A0A553NCF2</accession>
<dbReference type="InterPro" id="IPR033116">
    <property type="entry name" value="TRYPSIN_SER"/>
</dbReference>
<dbReference type="AlphaFoldDB" id="A0A553NCF2"/>
<dbReference type="EMBL" id="VCGU01000458">
    <property type="protein sequence ID" value="TRY63095.1"/>
    <property type="molecule type" value="Genomic_DNA"/>
</dbReference>
<dbReference type="InterPro" id="IPR001314">
    <property type="entry name" value="Peptidase_S1A"/>
</dbReference>
<dbReference type="PANTHER" id="PTHR24264">
    <property type="entry name" value="TRYPSIN-RELATED"/>
    <property type="match status" value="1"/>
</dbReference>
<dbReference type="Gene3D" id="2.40.10.10">
    <property type="entry name" value="Trypsin-like serine proteases"/>
    <property type="match status" value="1"/>
</dbReference>
<proteinExistence type="inferred from homology"/>
<evidence type="ECO:0000256" key="6">
    <source>
        <dbReference type="ARBA" id="ARBA00023157"/>
    </source>
</evidence>
<dbReference type="PROSITE" id="PS50240">
    <property type="entry name" value="TRYPSIN_DOM"/>
    <property type="match status" value="1"/>
</dbReference>
<dbReference type="SMART" id="SM00020">
    <property type="entry name" value="Tryp_SPc"/>
    <property type="match status" value="1"/>
</dbReference>
<dbReference type="InterPro" id="IPR043504">
    <property type="entry name" value="Peptidase_S1_PA_chymotrypsin"/>
</dbReference>
<evidence type="ECO:0000313" key="10">
    <source>
        <dbReference type="EMBL" id="TRY63095.1"/>
    </source>
</evidence>
<name>A0A553NCF2_TIGCA</name>
<comment type="similarity">
    <text evidence="7">Belongs to the peptidase S1 family. CLIP subfamily.</text>
</comment>